<evidence type="ECO:0000256" key="9">
    <source>
        <dbReference type="RuleBase" id="RU364112"/>
    </source>
</evidence>
<keyword evidence="9" id="KW-1133">Transmembrane helix</keyword>
<keyword evidence="6 9" id="KW-0408">Iron</keyword>
<evidence type="ECO:0000256" key="4">
    <source>
        <dbReference type="ARBA" id="ARBA00022729"/>
    </source>
</evidence>
<dbReference type="RefSeq" id="WP_110376031.1">
    <property type="nucleotide sequence ID" value="NZ_JAHBRY010000001.1"/>
</dbReference>
<dbReference type="Pfam" id="PF03918">
    <property type="entry name" value="CcmH"/>
    <property type="match status" value="1"/>
</dbReference>
<evidence type="ECO:0000313" key="12">
    <source>
        <dbReference type="Proteomes" id="UP000248021"/>
    </source>
</evidence>
<evidence type="ECO:0000256" key="2">
    <source>
        <dbReference type="ARBA" id="ARBA00022617"/>
    </source>
</evidence>
<sequence length="177" mass="18887">MRGLSITAHCAPHRVDGGARCARGALALSIALLLVLVAGFSPARAVEFDEILPDRTLEARARAISSGLRCLVCQNQSIDDSNAPLARDLRLLVRERLKAGDSDAQVRAFLVARYGDFVLLKPPMTGTTLLLWGAPFLILGGGAVAIALGVRRRRRQAIAVPLSDEEKARLKAALGAE</sequence>
<proteinExistence type="inferred from homology"/>
<keyword evidence="2 9" id="KW-0349">Heme</keyword>
<evidence type="ECO:0000256" key="5">
    <source>
        <dbReference type="ARBA" id="ARBA00022748"/>
    </source>
</evidence>
<name>A0A2V3U1Z6_9HYPH</name>
<reference evidence="11 12" key="1">
    <citation type="submission" date="2018-05" db="EMBL/GenBank/DDBJ databases">
        <title>Genomic Encyclopedia of Type Strains, Phase IV (KMG-IV): sequencing the most valuable type-strain genomes for metagenomic binning, comparative biology and taxonomic classification.</title>
        <authorList>
            <person name="Goeker M."/>
        </authorList>
    </citation>
    <scope>NUCLEOTIDE SEQUENCE [LARGE SCALE GENOMIC DNA]</scope>
    <source>
        <strain evidence="11 12">DSM 6462</strain>
    </source>
</reference>
<comment type="similarity">
    <text evidence="1 9">Belongs to the CcmH/CycL/Ccl2/NrfF family.</text>
</comment>
<keyword evidence="9" id="KW-0472">Membrane</keyword>
<keyword evidence="5" id="KW-0201">Cytochrome c-type biogenesis</keyword>
<feature type="domain" description="CcmH/CycL/Ccl2/NrfF N-terminal" evidence="10">
    <location>
        <begin position="34"/>
        <end position="174"/>
    </location>
</feature>
<comment type="subcellular location">
    <subcellularLocation>
        <location evidence="8">Membrane</location>
        <topology evidence="8">Single-pass membrane protein</topology>
        <orientation evidence="8">Periplasmic side</orientation>
    </subcellularLocation>
</comment>
<evidence type="ECO:0000256" key="6">
    <source>
        <dbReference type="ARBA" id="ARBA00023004"/>
    </source>
</evidence>
<dbReference type="GO" id="GO:0005886">
    <property type="term" value="C:plasma membrane"/>
    <property type="evidence" value="ECO:0007669"/>
    <property type="project" value="TreeGrafter"/>
</dbReference>
<keyword evidence="9" id="KW-0812">Transmembrane</keyword>
<dbReference type="GO" id="GO:0017004">
    <property type="term" value="P:cytochrome complex assembly"/>
    <property type="evidence" value="ECO:0007669"/>
    <property type="project" value="UniProtKB-KW"/>
</dbReference>
<keyword evidence="4 9" id="KW-0732">Signal</keyword>
<evidence type="ECO:0000259" key="10">
    <source>
        <dbReference type="Pfam" id="PF03918"/>
    </source>
</evidence>
<protein>
    <recommendedName>
        <fullName evidence="9">Cytochrome c-type biogenesis protein</fullName>
    </recommendedName>
</protein>
<evidence type="ECO:0000256" key="3">
    <source>
        <dbReference type="ARBA" id="ARBA00022723"/>
    </source>
</evidence>
<feature type="transmembrane region" description="Helical" evidence="9">
    <location>
        <begin position="129"/>
        <end position="150"/>
    </location>
</feature>
<dbReference type="InterPro" id="IPR038297">
    <property type="entry name" value="CcmH/CycL/NrfF/Ccl2_sf"/>
</dbReference>
<comment type="caution">
    <text evidence="11">The sequence shown here is derived from an EMBL/GenBank/DDBJ whole genome shotgun (WGS) entry which is preliminary data.</text>
</comment>
<dbReference type="Proteomes" id="UP000248021">
    <property type="component" value="Unassembled WGS sequence"/>
</dbReference>
<evidence type="ECO:0000256" key="1">
    <source>
        <dbReference type="ARBA" id="ARBA00010342"/>
    </source>
</evidence>
<dbReference type="GO" id="GO:0046872">
    <property type="term" value="F:metal ion binding"/>
    <property type="evidence" value="ECO:0007669"/>
    <property type="project" value="UniProtKB-KW"/>
</dbReference>
<dbReference type="PANTHER" id="PTHR47870">
    <property type="entry name" value="CYTOCHROME C-TYPE BIOGENESIS PROTEIN CCMH"/>
    <property type="match status" value="1"/>
</dbReference>
<dbReference type="PANTHER" id="PTHR47870:SF1">
    <property type="entry name" value="CYTOCHROME C-TYPE BIOGENESIS PROTEIN CCMH"/>
    <property type="match status" value="1"/>
</dbReference>
<gene>
    <name evidence="11" type="ORF">C7450_1082</name>
</gene>
<evidence type="ECO:0000256" key="7">
    <source>
        <dbReference type="ARBA" id="ARBA00037230"/>
    </source>
</evidence>
<dbReference type="EMBL" id="QJJK01000008">
    <property type="protein sequence ID" value="PXW56253.1"/>
    <property type="molecule type" value="Genomic_DNA"/>
</dbReference>
<dbReference type="Gene3D" id="1.10.8.640">
    <property type="entry name" value="Cytochrome C biogenesis protein"/>
    <property type="match status" value="1"/>
</dbReference>
<comment type="function">
    <text evidence="7">Required for the biogenesis of c-type cytochromes. Possible subunit of a heme lyase.</text>
</comment>
<accession>A0A2V3U1Z6</accession>
<dbReference type="CDD" id="cd16378">
    <property type="entry name" value="CcmH_N"/>
    <property type="match status" value="1"/>
</dbReference>
<dbReference type="InterPro" id="IPR051263">
    <property type="entry name" value="C-type_cytochrome_biogenesis"/>
</dbReference>
<evidence type="ECO:0000313" key="11">
    <source>
        <dbReference type="EMBL" id="PXW56253.1"/>
    </source>
</evidence>
<feature type="transmembrane region" description="Helical" evidence="9">
    <location>
        <begin position="21"/>
        <end position="40"/>
    </location>
</feature>
<keyword evidence="3 9" id="KW-0479">Metal-binding</keyword>
<keyword evidence="12" id="KW-1185">Reference proteome</keyword>
<dbReference type="InterPro" id="IPR005616">
    <property type="entry name" value="CcmH/CycL/Ccl2/NrfF_N"/>
</dbReference>
<dbReference type="OrthoDB" id="9804975at2"/>
<dbReference type="AlphaFoldDB" id="A0A2V3U1Z6"/>
<evidence type="ECO:0000256" key="8">
    <source>
        <dbReference type="ARBA" id="ARBA00060491"/>
    </source>
</evidence>
<organism evidence="11 12">
    <name type="scientific">Chelatococcus asaccharovorans</name>
    <dbReference type="NCBI Taxonomy" id="28210"/>
    <lineage>
        <taxon>Bacteria</taxon>
        <taxon>Pseudomonadati</taxon>
        <taxon>Pseudomonadota</taxon>
        <taxon>Alphaproteobacteria</taxon>
        <taxon>Hyphomicrobiales</taxon>
        <taxon>Chelatococcaceae</taxon>
        <taxon>Chelatococcus</taxon>
    </lineage>
</organism>
<dbReference type="FunFam" id="1.10.8.640:FF:000001">
    <property type="entry name" value="Cytochrome c-type biogenesis protein"/>
    <property type="match status" value="1"/>
</dbReference>